<protein>
    <submittedName>
        <fullName evidence="1">Uncharacterized protein</fullName>
    </submittedName>
</protein>
<dbReference type="AlphaFoldDB" id="A0AA39X6R9"/>
<name>A0AA39X6R9_9PEZI</name>
<evidence type="ECO:0000313" key="1">
    <source>
        <dbReference type="EMBL" id="KAK0628344.1"/>
    </source>
</evidence>
<dbReference type="Proteomes" id="UP001174934">
    <property type="component" value="Unassembled WGS sequence"/>
</dbReference>
<accession>A0AA39X6R9</accession>
<proteinExistence type="predicted"/>
<organism evidence="1 2">
    <name type="scientific">Bombardia bombarda</name>
    <dbReference type="NCBI Taxonomy" id="252184"/>
    <lineage>
        <taxon>Eukaryota</taxon>
        <taxon>Fungi</taxon>
        <taxon>Dikarya</taxon>
        <taxon>Ascomycota</taxon>
        <taxon>Pezizomycotina</taxon>
        <taxon>Sordariomycetes</taxon>
        <taxon>Sordariomycetidae</taxon>
        <taxon>Sordariales</taxon>
        <taxon>Lasiosphaeriaceae</taxon>
        <taxon>Bombardia</taxon>
    </lineage>
</organism>
<reference evidence="1" key="1">
    <citation type="submission" date="2023-06" db="EMBL/GenBank/DDBJ databases">
        <title>Genome-scale phylogeny and comparative genomics of the fungal order Sordariales.</title>
        <authorList>
            <consortium name="Lawrence Berkeley National Laboratory"/>
            <person name="Hensen N."/>
            <person name="Bonometti L."/>
            <person name="Westerberg I."/>
            <person name="Brannstrom I.O."/>
            <person name="Guillou S."/>
            <person name="Cros-Aarteil S."/>
            <person name="Calhoun S."/>
            <person name="Haridas S."/>
            <person name="Kuo A."/>
            <person name="Mondo S."/>
            <person name="Pangilinan J."/>
            <person name="Riley R."/>
            <person name="LaButti K."/>
            <person name="Andreopoulos B."/>
            <person name="Lipzen A."/>
            <person name="Chen C."/>
            <person name="Yanf M."/>
            <person name="Daum C."/>
            <person name="Ng V."/>
            <person name="Clum A."/>
            <person name="Steindorff A."/>
            <person name="Ohm R."/>
            <person name="Martin F."/>
            <person name="Silar P."/>
            <person name="Natvig D."/>
            <person name="Lalanne C."/>
            <person name="Gautier V."/>
            <person name="Ament-velasquez S.L."/>
            <person name="Kruys A."/>
            <person name="Hutchinson M.I."/>
            <person name="Powell A.J."/>
            <person name="Barry K."/>
            <person name="Miller A.N."/>
            <person name="Grigoriev I.V."/>
            <person name="Debuchy R."/>
            <person name="Gladieux P."/>
            <person name="Thoren M.H."/>
            <person name="Johannesson H."/>
        </authorList>
    </citation>
    <scope>NUCLEOTIDE SEQUENCE</scope>
    <source>
        <strain evidence="1">SMH3391-2</strain>
    </source>
</reference>
<comment type="caution">
    <text evidence="1">The sequence shown here is derived from an EMBL/GenBank/DDBJ whole genome shotgun (WGS) entry which is preliminary data.</text>
</comment>
<keyword evidence="2" id="KW-1185">Reference proteome</keyword>
<evidence type="ECO:0000313" key="2">
    <source>
        <dbReference type="Proteomes" id="UP001174934"/>
    </source>
</evidence>
<dbReference type="EMBL" id="JAULSR010000002">
    <property type="protein sequence ID" value="KAK0628344.1"/>
    <property type="molecule type" value="Genomic_DNA"/>
</dbReference>
<sequence>MEQEDFIALFLVLQARRLTWKSIAGWVARGGLEDDDENGETAVVAATPTTPADKAEIEDGVSIADKTEQLTEEQITAVRDHFAPKGPPPPGHIFHPNSSRPDVFEAFPGRWVGMPLSMIKNDLDRLRIIVEMEDLATTLANIPFGPNAMDVDG</sequence>
<gene>
    <name evidence="1" type="ORF">B0T17DRAFT_505028</name>
</gene>